<dbReference type="InterPro" id="IPR023324">
    <property type="entry name" value="BH2638-like_sf"/>
</dbReference>
<comment type="caution">
    <text evidence="1">The sequence shown here is derived from an EMBL/GenBank/DDBJ whole genome shotgun (WGS) entry which is preliminary data.</text>
</comment>
<dbReference type="SUPFAM" id="SSF158504">
    <property type="entry name" value="BH2638-like"/>
    <property type="match status" value="1"/>
</dbReference>
<dbReference type="NCBIfam" id="NF003353">
    <property type="entry name" value="PRK04387.1"/>
    <property type="match status" value="1"/>
</dbReference>
<dbReference type="RefSeq" id="WP_209531684.1">
    <property type="nucleotide sequence ID" value="NZ_JAEEGA010000019.1"/>
</dbReference>
<dbReference type="EMBL" id="JAEEGA010000019">
    <property type="protein sequence ID" value="MBP1043822.1"/>
    <property type="molecule type" value="Genomic_DNA"/>
</dbReference>
<dbReference type="Gene3D" id="1.10.220.80">
    <property type="entry name" value="BH2638-like"/>
    <property type="match status" value="1"/>
</dbReference>
<evidence type="ECO:0000313" key="2">
    <source>
        <dbReference type="Proteomes" id="UP000674938"/>
    </source>
</evidence>
<organism evidence="1 2">
    <name type="scientific">Vagococcus allomyrinae</name>
    <dbReference type="NCBI Taxonomy" id="2794353"/>
    <lineage>
        <taxon>Bacteria</taxon>
        <taxon>Bacillati</taxon>
        <taxon>Bacillota</taxon>
        <taxon>Bacilli</taxon>
        <taxon>Lactobacillales</taxon>
        <taxon>Enterococcaceae</taxon>
        <taxon>Vagococcus</taxon>
    </lineage>
</organism>
<protein>
    <submittedName>
        <fullName evidence="1">UPF0223 family protein</fullName>
    </submittedName>
</protein>
<evidence type="ECO:0000313" key="1">
    <source>
        <dbReference type="EMBL" id="MBP1043822.1"/>
    </source>
</evidence>
<dbReference type="Proteomes" id="UP000674938">
    <property type="component" value="Unassembled WGS sequence"/>
</dbReference>
<proteinExistence type="predicted"/>
<dbReference type="Pfam" id="PF05256">
    <property type="entry name" value="UPF0223"/>
    <property type="match status" value="1"/>
</dbReference>
<dbReference type="InterPro" id="IPR007920">
    <property type="entry name" value="UPF0223"/>
</dbReference>
<dbReference type="AlphaFoldDB" id="A0A940P9J0"/>
<accession>A0A940P9J0</accession>
<dbReference type="PIRSF" id="PIRSF037260">
    <property type="entry name" value="UPF0223"/>
    <property type="match status" value="1"/>
</dbReference>
<keyword evidence="2" id="KW-1185">Reference proteome</keyword>
<sequence length="93" mass="10716">MQDNYNYPLDIEWTQPEMLVVMAMWQALEDTYEKGLPAAQFLTVYQEFKTVIKSIGEERKLGRDFEEVSGYSLYRAVQAAKAAPDKMLKMKGA</sequence>
<gene>
    <name evidence="1" type="ORF">I6N95_22595</name>
</gene>
<name>A0A940P9J0_9ENTE</name>
<reference evidence="1" key="1">
    <citation type="submission" date="2020-12" db="EMBL/GenBank/DDBJ databases">
        <title>Vagococcus allomyrinae sp. nov. and Enterococcus lavae sp. nov., isolated from the larvae of Allomyrina dichotoma.</title>
        <authorList>
            <person name="Lee S.D."/>
        </authorList>
    </citation>
    <scope>NUCLEOTIDE SEQUENCE</scope>
    <source>
        <strain evidence="1">BWB3-3</strain>
    </source>
</reference>